<dbReference type="SUPFAM" id="SSF103657">
    <property type="entry name" value="BAR/IMD domain-like"/>
    <property type="match status" value="1"/>
</dbReference>
<reference evidence="3" key="1">
    <citation type="journal article" date="2013" name="Nat. Biotechnol.">
        <title>Chinese hamster genome sequenced from sorted chromosomes.</title>
        <authorList>
            <person name="Brinkrolf K."/>
            <person name="Rupp O."/>
            <person name="Laux H."/>
            <person name="Kollin F."/>
            <person name="Ernst W."/>
            <person name="Linke B."/>
            <person name="Kofler R."/>
            <person name="Romand S."/>
            <person name="Hesse F."/>
            <person name="Budach W.E."/>
            <person name="Galosy S."/>
            <person name="Muller D."/>
            <person name="Noll T."/>
            <person name="Wienberg J."/>
            <person name="Jostock T."/>
            <person name="Leonard M."/>
            <person name="Grillari J."/>
            <person name="Tauch A."/>
            <person name="Goesmann A."/>
            <person name="Helk B."/>
            <person name="Mott J.E."/>
            <person name="Puhler A."/>
            <person name="Borth N."/>
        </authorList>
    </citation>
    <scope>NUCLEOTIDE SEQUENCE [LARGE SCALE GENOMIC DNA]</scope>
    <source>
        <strain evidence="3">17A/GY</strain>
    </source>
</reference>
<evidence type="ECO:0000313" key="3">
    <source>
        <dbReference type="Proteomes" id="UP000030759"/>
    </source>
</evidence>
<dbReference type="EMBL" id="KE673474">
    <property type="protein sequence ID" value="ERE77314.1"/>
    <property type="molecule type" value="Genomic_DNA"/>
</dbReference>
<dbReference type="InterPro" id="IPR047234">
    <property type="entry name" value="GRAF_fam"/>
</dbReference>
<dbReference type="PANTHER" id="PTHR12552:SF5">
    <property type="entry name" value="RHO GTPASE-ACTIVATING PROTEIN 10"/>
    <property type="match status" value="1"/>
</dbReference>
<dbReference type="Gene3D" id="1.20.1270.60">
    <property type="entry name" value="Arfaptin homology (AH) domain/BAR domain"/>
    <property type="match status" value="1"/>
</dbReference>
<dbReference type="AlphaFoldDB" id="A0A061I7E1"/>
<proteinExistence type="predicted"/>
<dbReference type="GO" id="GO:0043066">
    <property type="term" value="P:negative regulation of apoptotic process"/>
    <property type="evidence" value="ECO:0007669"/>
    <property type="project" value="TreeGrafter"/>
</dbReference>
<dbReference type="Pfam" id="PF16746">
    <property type="entry name" value="BAR_3"/>
    <property type="match status" value="1"/>
</dbReference>
<dbReference type="GO" id="GO:0007010">
    <property type="term" value="P:cytoskeleton organization"/>
    <property type="evidence" value="ECO:0007669"/>
    <property type="project" value="TreeGrafter"/>
</dbReference>
<dbReference type="InterPro" id="IPR004148">
    <property type="entry name" value="BAR_dom"/>
</dbReference>
<name>A0A061I7E1_CRIGR</name>
<accession>A0A061I7E1</accession>
<dbReference type="GO" id="GO:0005096">
    <property type="term" value="F:GTPase activator activity"/>
    <property type="evidence" value="ECO:0007669"/>
    <property type="project" value="InterPro"/>
</dbReference>
<dbReference type="GO" id="GO:0005829">
    <property type="term" value="C:cytosol"/>
    <property type="evidence" value="ECO:0007669"/>
    <property type="project" value="TreeGrafter"/>
</dbReference>
<protein>
    <submittedName>
        <fullName evidence="2">Oligophrenin-1-like protein</fullName>
    </submittedName>
</protein>
<sequence length="125" mass="14339">MGLQPLEFSDCYLDSPWFRERIRAHEAELERTNKFIKELIKDGKNLIAATKKRTKHRGSTQPFELQFVRFPDSVIAIPGSLFHVFVDITSGKISQVTPPFCIQEDGYCAFPLIYPSKCLAQLIFT</sequence>
<evidence type="ECO:0000259" key="1">
    <source>
        <dbReference type="Pfam" id="PF16746"/>
    </source>
</evidence>
<feature type="domain" description="BAR" evidence="1">
    <location>
        <begin position="6"/>
        <end position="55"/>
    </location>
</feature>
<dbReference type="Proteomes" id="UP000030759">
    <property type="component" value="Unassembled WGS sequence"/>
</dbReference>
<evidence type="ECO:0000313" key="2">
    <source>
        <dbReference type="EMBL" id="ERE77314.1"/>
    </source>
</evidence>
<organism evidence="2 3">
    <name type="scientific">Cricetulus griseus</name>
    <name type="common">Chinese hamster</name>
    <name type="synonym">Cricetulus barabensis griseus</name>
    <dbReference type="NCBI Taxonomy" id="10029"/>
    <lineage>
        <taxon>Eukaryota</taxon>
        <taxon>Metazoa</taxon>
        <taxon>Chordata</taxon>
        <taxon>Craniata</taxon>
        <taxon>Vertebrata</taxon>
        <taxon>Euteleostomi</taxon>
        <taxon>Mammalia</taxon>
        <taxon>Eutheria</taxon>
        <taxon>Euarchontoglires</taxon>
        <taxon>Glires</taxon>
        <taxon>Rodentia</taxon>
        <taxon>Myomorpha</taxon>
        <taxon>Muroidea</taxon>
        <taxon>Cricetidae</taxon>
        <taxon>Cricetinae</taxon>
        <taxon>Cricetulus</taxon>
    </lineage>
</organism>
<gene>
    <name evidence="2" type="ORF">H671_3g11163</name>
</gene>
<dbReference type="InterPro" id="IPR027267">
    <property type="entry name" value="AH/BAR_dom_sf"/>
</dbReference>
<dbReference type="PANTHER" id="PTHR12552">
    <property type="entry name" value="OLIGOPHRENIN 1"/>
    <property type="match status" value="1"/>
</dbReference>